<evidence type="ECO:0000313" key="2">
    <source>
        <dbReference type="Proteomes" id="UP000323380"/>
    </source>
</evidence>
<name>A0A5D0NUZ5_9ACTN</name>
<protein>
    <recommendedName>
        <fullName evidence="3">DUF1963 domain-containing protein</fullName>
    </recommendedName>
</protein>
<evidence type="ECO:0000313" key="1">
    <source>
        <dbReference type="EMBL" id="TYB48326.1"/>
    </source>
</evidence>
<dbReference type="AlphaFoldDB" id="A0A5D0NUZ5"/>
<accession>A0A5D0NUZ5</accession>
<organism evidence="1 2">
    <name type="scientific">Actinomadura chibensis</name>
    <dbReference type="NCBI Taxonomy" id="392828"/>
    <lineage>
        <taxon>Bacteria</taxon>
        <taxon>Bacillati</taxon>
        <taxon>Actinomycetota</taxon>
        <taxon>Actinomycetes</taxon>
        <taxon>Streptosporangiales</taxon>
        <taxon>Thermomonosporaceae</taxon>
        <taxon>Actinomadura</taxon>
    </lineage>
</organism>
<dbReference type="EMBL" id="VSFG01000001">
    <property type="protein sequence ID" value="TYB48326.1"/>
    <property type="molecule type" value="Genomic_DNA"/>
</dbReference>
<keyword evidence="2" id="KW-1185">Reference proteome</keyword>
<dbReference type="InterPro" id="IPR035948">
    <property type="entry name" value="YwqG-like_sf"/>
</dbReference>
<dbReference type="RefSeq" id="WP_067901126.1">
    <property type="nucleotide sequence ID" value="NZ_VSFG01000001.1"/>
</dbReference>
<reference evidence="1 2" key="1">
    <citation type="submission" date="2019-08" db="EMBL/GenBank/DDBJ databases">
        <title>Actinomadura sp. nov. CYP1-5 isolated from mountain soil.</title>
        <authorList>
            <person name="Songsumanus A."/>
            <person name="Kuncharoen N."/>
            <person name="Kudo T."/>
            <person name="Yuki M."/>
            <person name="Igarashi Y."/>
            <person name="Tanasupawat S."/>
        </authorList>
    </citation>
    <scope>NUCLEOTIDE SEQUENCE [LARGE SCALE GENOMIC DNA]</scope>
    <source>
        <strain evidence="1 2">JCM 14158</strain>
    </source>
</reference>
<evidence type="ECO:0008006" key="3">
    <source>
        <dbReference type="Google" id="ProtNLM"/>
    </source>
</evidence>
<dbReference type="Proteomes" id="UP000323380">
    <property type="component" value="Unassembled WGS sequence"/>
</dbReference>
<dbReference type="SUPFAM" id="SSF103032">
    <property type="entry name" value="Hypothetical protein YwqG"/>
    <property type="match status" value="1"/>
</dbReference>
<proteinExistence type="predicted"/>
<dbReference type="STRING" id="1220554.GCA_001552135_06733"/>
<sequence>MDRTTPPRPIDVAAVFPELAPLARTATRLHPRPGSPGVGDSSVGGPLLWPVGEPWPVCGRRHDMYGDLERTRDVRERRRILGDAWGRTPVGGRFAITAREQEELDRLEAAAPPERPDGPITMLPVAQLFCRDVPDLVAPPGMDLLQVLWCPFDHDDEDDLGSPSPLLRWRRASDVGEVLDPQPEPEVMEYDTYLPEPCVLHPEQVVEYPYIDLLPGDLGPRMREWEQESGHAYHYELSIADGWKVGGYASWNLTDPYPMVCACGTDMELLLRIASSEWDGGASWRPVEDAAGPTHHSLPAFGEPTEVTISRGYSLWIFICPASFDHPRKLTVQ</sequence>
<comment type="caution">
    <text evidence="1">The sequence shown here is derived from an EMBL/GenBank/DDBJ whole genome shotgun (WGS) entry which is preliminary data.</text>
</comment>
<dbReference type="Gene3D" id="2.30.320.10">
    <property type="entry name" value="YwqG-like"/>
    <property type="match status" value="1"/>
</dbReference>
<gene>
    <name evidence="1" type="ORF">FXF69_03720</name>
</gene>